<dbReference type="GO" id="GO:0015562">
    <property type="term" value="F:efflux transmembrane transporter activity"/>
    <property type="evidence" value="ECO:0007669"/>
    <property type="project" value="TreeGrafter"/>
</dbReference>
<gene>
    <name evidence="1" type="ORF">SDC9_98589</name>
</gene>
<name>A0A645AGL0_9ZZZZ</name>
<organism evidence="1">
    <name type="scientific">bioreactor metagenome</name>
    <dbReference type="NCBI Taxonomy" id="1076179"/>
    <lineage>
        <taxon>unclassified sequences</taxon>
        <taxon>metagenomes</taxon>
        <taxon>ecological metagenomes</taxon>
    </lineage>
</organism>
<reference evidence="1" key="1">
    <citation type="submission" date="2019-08" db="EMBL/GenBank/DDBJ databases">
        <authorList>
            <person name="Kucharzyk K."/>
            <person name="Murdoch R.W."/>
            <person name="Higgins S."/>
            <person name="Loffler F."/>
        </authorList>
    </citation>
    <scope>NUCLEOTIDE SEQUENCE</scope>
</reference>
<dbReference type="GO" id="GO:1990281">
    <property type="term" value="C:efflux pump complex"/>
    <property type="evidence" value="ECO:0007669"/>
    <property type="project" value="TreeGrafter"/>
</dbReference>
<dbReference type="AlphaFoldDB" id="A0A645AGL0"/>
<evidence type="ECO:0000313" key="1">
    <source>
        <dbReference type="EMBL" id="MPM51838.1"/>
    </source>
</evidence>
<proteinExistence type="predicted"/>
<protein>
    <recommendedName>
        <fullName evidence="2">Efflux system component YknX</fullName>
    </recommendedName>
</protein>
<comment type="caution">
    <text evidence="1">The sequence shown here is derived from an EMBL/GenBank/DDBJ whole genome shotgun (WGS) entry which is preliminary data.</text>
</comment>
<sequence length="98" mass="11115">MYKSRIKFDEQSELLVNGMSVQVEIITRTLKNVLYVPVEAVFEDKERFFVYLQTAGGGNREADVKIGASNDRFVEVSAGLDEGDVIYLYRPYEGRAAQ</sequence>
<dbReference type="EMBL" id="VSSQ01013594">
    <property type="protein sequence ID" value="MPM51838.1"/>
    <property type="molecule type" value="Genomic_DNA"/>
</dbReference>
<dbReference type="Gene3D" id="2.40.420.20">
    <property type="match status" value="1"/>
</dbReference>
<accession>A0A645AGL0</accession>
<dbReference type="PANTHER" id="PTHR30469">
    <property type="entry name" value="MULTIDRUG RESISTANCE PROTEIN MDTA"/>
    <property type="match status" value="1"/>
</dbReference>
<evidence type="ECO:0008006" key="2">
    <source>
        <dbReference type="Google" id="ProtNLM"/>
    </source>
</evidence>